<feature type="compositionally biased region" description="Acidic residues" evidence="6">
    <location>
        <begin position="193"/>
        <end position="203"/>
    </location>
</feature>
<dbReference type="NCBIfam" id="NF004128">
    <property type="entry name" value="PRK05618.1-2"/>
    <property type="match status" value="1"/>
</dbReference>
<gene>
    <name evidence="5 9" type="primary">rplY</name>
    <name evidence="5" type="synonym">ctc</name>
    <name evidence="9" type="ORF">OCH7691_03772</name>
</gene>
<dbReference type="InterPro" id="IPR001021">
    <property type="entry name" value="Ribosomal_bL25_long"/>
</dbReference>
<feature type="domain" description="Large ribosomal subunit protein bL25 L25" evidence="7">
    <location>
        <begin position="11"/>
        <end position="94"/>
    </location>
</feature>
<dbReference type="AlphaFoldDB" id="A0A1Y5U1I8"/>
<dbReference type="InterPro" id="IPR020930">
    <property type="entry name" value="Ribosomal_uL5_bac-type"/>
</dbReference>
<dbReference type="PANTHER" id="PTHR33284:SF1">
    <property type="entry name" value="RIBOSOMAL PROTEIN L25_GLN-TRNA SYNTHETASE, ANTI-CODON-BINDING DOMAIN-CONTAINING PROTEIN"/>
    <property type="match status" value="1"/>
</dbReference>
<dbReference type="PANTHER" id="PTHR33284">
    <property type="entry name" value="RIBOSOMAL PROTEIN L25/GLN-TRNA SYNTHETASE, ANTI-CODON-BINDING DOMAIN-CONTAINING PROTEIN"/>
    <property type="match status" value="1"/>
</dbReference>
<evidence type="ECO:0000256" key="6">
    <source>
        <dbReference type="SAM" id="MobiDB-lite"/>
    </source>
</evidence>
<dbReference type="Pfam" id="PF14693">
    <property type="entry name" value="Ribosomal_TL5_C"/>
    <property type="match status" value="1"/>
</dbReference>
<accession>A0A1Y5U1I8</accession>
<evidence type="ECO:0000256" key="1">
    <source>
        <dbReference type="ARBA" id="ARBA00022730"/>
    </source>
</evidence>
<keyword evidence="2 5" id="KW-0694">RNA-binding</keyword>
<evidence type="ECO:0000256" key="2">
    <source>
        <dbReference type="ARBA" id="ARBA00022884"/>
    </source>
</evidence>
<proteinExistence type="inferred from homology"/>
<name>A0A1Y5U1I8_9PROT</name>
<evidence type="ECO:0000256" key="3">
    <source>
        <dbReference type="ARBA" id="ARBA00022980"/>
    </source>
</evidence>
<evidence type="ECO:0000313" key="10">
    <source>
        <dbReference type="Proteomes" id="UP000193200"/>
    </source>
</evidence>
<dbReference type="HAMAP" id="MF_01334">
    <property type="entry name" value="Ribosomal_bL25_CTC"/>
    <property type="match status" value="1"/>
</dbReference>
<evidence type="ECO:0000256" key="5">
    <source>
        <dbReference type="HAMAP-Rule" id="MF_01334"/>
    </source>
</evidence>
<evidence type="ECO:0000256" key="4">
    <source>
        <dbReference type="ARBA" id="ARBA00023274"/>
    </source>
</evidence>
<dbReference type="InterPro" id="IPR029751">
    <property type="entry name" value="Ribosomal_L25_dom"/>
</dbReference>
<dbReference type="CDD" id="cd00495">
    <property type="entry name" value="Ribosomal_L25_TL5_CTC"/>
    <property type="match status" value="1"/>
</dbReference>
<comment type="similarity">
    <text evidence="5">Belongs to the bacterial ribosomal protein bL25 family. CTC subfamily.</text>
</comment>
<dbReference type="InterPro" id="IPR037121">
    <property type="entry name" value="Ribosomal_bL25_C"/>
</dbReference>
<dbReference type="SUPFAM" id="SSF50715">
    <property type="entry name" value="Ribosomal protein L25-like"/>
    <property type="match status" value="1"/>
</dbReference>
<keyword evidence="3 5" id="KW-0689">Ribosomal protein</keyword>
<protein>
    <recommendedName>
        <fullName evidence="5">Large ribosomal subunit protein bL25</fullName>
    </recommendedName>
    <alternativeName>
        <fullName evidence="5">General stress protein CTC</fullName>
    </alternativeName>
</protein>
<dbReference type="Pfam" id="PF01386">
    <property type="entry name" value="Ribosomal_L25p"/>
    <property type="match status" value="1"/>
</dbReference>
<keyword evidence="10" id="KW-1185">Reference proteome</keyword>
<dbReference type="Gene3D" id="2.40.240.10">
    <property type="entry name" value="Ribosomal Protein L25, Chain P"/>
    <property type="match status" value="1"/>
</dbReference>
<feature type="compositionally biased region" description="Basic and acidic residues" evidence="6">
    <location>
        <begin position="205"/>
        <end position="218"/>
    </location>
</feature>
<dbReference type="Gene3D" id="2.170.120.20">
    <property type="entry name" value="Ribosomal protein L25, beta domain"/>
    <property type="match status" value="1"/>
</dbReference>
<feature type="region of interest" description="Disordered" evidence="6">
    <location>
        <begin position="190"/>
        <end position="218"/>
    </location>
</feature>
<feature type="domain" description="Large ribosomal subunit protein bL25 beta" evidence="8">
    <location>
        <begin position="103"/>
        <end position="187"/>
    </location>
</feature>
<keyword evidence="1 5" id="KW-0699">rRNA-binding</keyword>
<dbReference type="Proteomes" id="UP000193200">
    <property type="component" value="Unassembled WGS sequence"/>
</dbReference>
<dbReference type="InterPro" id="IPR011035">
    <property type="entry name" value="Ribosomal_bL25/Gln-tRNA_synth"/>
</dbReference>
<comment type="function">
    <text evidence="5">This is one of the proteins that binds to the 5S RNA in the ribosome where it forms part of the central protuberance.</text>
</comment>
<dbReference type="NCBIfam" id="NF004612">
    <property type="entry name" value="PRK05943.1"/>
    <property type="match status" value="1"/>
</dbReference>
<dbReference type="RefSeq" id="WP_085885077.1">
    <property type="nucleotide sequence ID" value="NZ_FWFR01000003.1"/>
</dbReference>
<dbReference type="GO" id="GO:0003735">
    <property type="term" value="F:structural constituent of ribosome"/>
    <property type="evidence" value="ECO:0007669"/>
    <property type="project" value="InterPro"/>
</dbReference>
<comment type="subunit">
    <text evidence="5">Part of the 50S ribosomal subunit; part of the 5S rRNA/L5/L18/L25 subcomplex. Contacts the 5S rRNA. Binds to the 5S rRNA independently of L5 and L18.</text>
</comment>
<organism evidence="9 10">
    <name type="scientific">Oceanibacterium hippocampi</name>
    <dbReference type="NCBI Taxonomy" id="745714"/>
    <lineage>
        <taxon>Bacteria</taxon>
        <taxon>Pseudomonadati</taxon>
        <taxon>Pseudomonadota</taxon>
        <taxon>Alphaproteobacteria</taxon>
        <taxon>Sneathiellales</taxon>
        <taxon>Sneathiellaceae</taxon>
        <taxon>Oceanibacterium</taxon>
    </lineage>
</organism>
<evidence type="ECO:0000259" key="8">
    <source>
        <dbReference type="Pfam" id="PF14693"/>
    </source>
</evidence>
<reference evidence="9 10" key="1">
    <citation type="submission" date="2017-03" db="EMBL/GenBank/DDBJ databases">
        <authorList>
            <person name="Afonso C.L."/>
            <person name="Miller P.J."/>
            <person name="Scott M.A."/>
            <person name="Spackman E."/>
            <person name="Goraichik I."/>
            <person name="Dimitrov K.M."/>
            <person name="Suarez D.L."/>
            <person name="Swayne D.E."/>
        </authorList>
    </citation>
    <scope>NUCLEOTIDE SEQUENCE [LARGE SCALE GENOMIC DNA]</scope>
    <source>
        <strain evidence="9 10">CECT 7691</strain>
    </source>
</reference>
<dbReference type="EMBL" id="FWFR01000003">
    <property type="protein sequence ID" value="SLN74529.1"/>
    <property type="molecule type" value="Genomic_DNA"/>
</dbReference>
<dbReference type="NCBIfam" id="TIGR00731">
    <property type="entry name" value="bL25_bact_ctc"/>
    <property type="match status" value="1"/>
</dbReference>
<dbReference type="GO" id="GO:0006412">
    <property type="term" value="P:translation"/>
    <property type="evidence" value="ECO:0007669"/>
    <property type="project" value="UniProtKB-UniRule"/>
</dbReference>
<dbReference type="InterPro" id="IPR020057">
    <property type="entry name" value="Ribosomal_bL25_b-dom"/>
</dbReference>
<dbReference type="OrthoDB" id="9806411at2"/>
<evidence type="ECO:0000313" key="9">
    <source>
        <dbReference type="EMBL" id="SLN74529.1"/>
    </source>
</evidence>
<keyword evidence="4 5" id="KW-0687">Ribonucleoprotein</keyword>
<dbReference type="GO" id="GO:0022625">
    <property type="term" value="C:cytosolic large ribosomal subunit"/>
    <property type="evidence" value="ECO:0007669"/>
    <property type="project" value="TreeGrafter"/>
</dbReference>
<dbReference type="GO" id="GO:0008097">
    <property type="term" value="F:5S rRNA binding"/>
    <property type="evidence" value="ECO:0007669"/>
    <property type="project" value="InterPro"/>
</dbReference>
<dbReference type="InParanoid" id="A0A1Y5U1I8"/>
<dbReference type="InterPro" id="IPR020056">
    <property type="entry name" value="Rbsml_bL25/Gln-tRNA_synth_N"/>
</dbReference>
<sequence>MSETETLLALPRDRVGKGSSRALRRDGRVPAVVYGSKKEPEAVSLERRVIDKVVSTGHFLNTVYELECDGNKQRVLPRDLQLHPVSDAVVHIDFLRVDANAVVTIDIPVHFTNEEESPGLARGGVLNVVRHEIEMHCRIDAMVEQIEIDLTGYEIGDSIHISNVALPDGVSPTITDRDFTIATIAAPTVDLTPAEDEEEEMPETEVIRGKGDKDEDDA</sequence>
<evidence type="ECO:0000259" key="7">
    <source>
        <dbReference type="Pfam" id="PF01386"/>
    </source>
</evidence>